<feature type="domain" description="Intradiol ring-cleavage dioxygenases" evidence="1">
    <location>
        <begin position="77"/>
        <end position="210"/>
    </location>
</feature>
<dbReference type="GO" id="GO:0016702">
    <property type="term" value="F:oxidoreductase activity, acting on single donors with incorporation of molecular oxygen, incorporation of two atoms of oxygen"/>
    <property type="evidence" value="ECO:0007669"/>
    <property type="project" value="InterPro"/>
</dbReference>
<dbReference type="OrthoDB" id="9800887at2"/>
<evidence type="ECO:0000313" key="2">
    <source>
        <dbReference type="EMBL" id="TDD56278.1"/>
    </source>
</evidence>
<dbReference type="PANTHER" id="PTHR34315">
    <property type="match status" value="1"/>
</dbReference>
<organism evidence="2 3">
    <name type="scientific">Nonomuraea terrae</name>
    <dbReference type="NCBI Taxonomy" id="2530383"/>
    <lineage>
        <taxon>Bacteria</taxon>
        <taxon>Bacillati</taxon>
        <taxon>Actinomycetota</taxon>
        <taxon>Actinomycetes</taxon>
        <taxon>Streptosporangiales</taxon>
        <taxon>Streptosporangiaceae</taxon>
        <taxon>Nonomuraea</taxon>
    </lineage>
</organism>
<dbReference type="Proteomes" id="UP000295302">
    <property type="component" value="Unassembled WGS sequence"/>
</dbReference>
<dbReference type="InterPro" id="IPR015889">
    <property type="entry name" value="Intradiol_dOase_core"/>
</dbReference>
<comment type="caution">
    <text evidence="2">The sequence shown here is derived from an EMBL/GenBank/DDBJ whole genome shotgun (WGS) entry which is preliminary data.</text>
</comment>
<evidence type="ECO:0000313" key="3">
    <source>
        <dbReference type="Proteomes" id="UP000295302"/>
    </source>
</evidence>
<dbReference type="Pfam" id="PF00775">
    <property type="entry name" value="Dioxygenase_C"/>
    <property type="match status" value="1"/>
</dbReference>
<gene>
    <name evidence="2" type="ORF">E1286_02900</name>
</gene>
<dbReference type="AlphaFoldDB" id="A0A4R4ZCX2"/>
<dbReference type="SUPFAM" id="SSF49482">
    <property type="entry name" value="Aromatic compound dioxygenase"/>
    <property type="match status" value="1"/>
</dbReference>
<proteinExistence type="predicted"/>
<keyword evidence="2" id="KW-0560">Oxidoreductase</keyword>
<sequence length="263" mass="28525">MGHDHEGQRVSRRRLITGISSLGLGGLLAACAKAESTTSVATITPRAATAGDVTALFAEARTCRMTTAVTQGPFYFDADLVRGDIREGKPGVRLRVAIKVQDGRTCRPLPNAVVEIWHCDANGLYSGAESLSTAGPLSAGFQPLENGEFADMKPADRKRYLRGAQVANADGVVEFTTIWPGWYHGRTIHIHAMVHIADQRVLTTQLMFDETLNRKVMATQPYAQRTGRKVFNAADEDFDESMLLTTVPDGDGYLAAITLSTET</sequence>
<dbReference type="CDD" id="cd03457">
    <property type="entry name" value="intradiol_dioxygenase_like"/>
    <property type="match status" value="1"/>
</dbReference>
<keyword evidence="2" id="KW-0223">Dioxygenase</keyword>
<dbReference type="InterPro" id="IPR006311">
    <property type="entry name" value="TAT_signal"/>
</dbReference>
<dbReference type="InterPro" id="IPR000627">
    <property type="entry name" value="Intradiol_dOase_C"/>
</dbReference>
<name>A0A4R4ZCX2_9ACTN</name>
<dbReference type="PROSITE" id="PS51318">
    <property type="entry name" value="TAT"/>
    <property type="match status" value="1"/>
</dbReference>
<keyword evidence="3" id="KW-1185">Reference proteome</keyword>
<evidence type="ECO:0000259" key="1">
    <source>
        <dbReference type="Pfam" id="PF00775"/>
    </source>
</evidence>
<protein>
    <submittedName>
        <fullName evidence="2">Protocatechuate dioxygenase</fullName>
    </submittedName>
</protein>
<dbReference type="RefSeq" id="WP_132608703.1">
    <property type="nucleotide sequence ID" value="NZ_SMKQ01000004.1"/>
</dbReference>
<dbReference type="Gene3D" id="2.60.130.10">
    <property type="entry name" value="Aromatic compound dioxygenase"/>
    <property type="match status" value="1"/>
</dbReference>
<accession>A0A4R4ZCX2</accession>
<dbReference type="EMBL" id="SMKQ01000004">
    <property type="protein sequence ID" value="TDD56278.1"/>
    <property type="molecule type" value="Genomic_DNA"/>
</dbReference>
<dbReference type="GO" id="GO:0008199">
    <property type="term" value="F:ferric iron binding"/>
    <property type="evidence" value="ECO:0007669"/>
    <property type="project" value="InterPro"/>
</dbReference>
<dbReference type="PANTHER" id="PTHR34315:SF1">
    <property type="entry name" value="INTRADIOL RING-CLEAVAGE DIOXYGENASES DOMAIN-CONTAINING PROTEIN-RELATED"/>
    <property type="match status" value="1"/>
</dbReference>
<reference evidence="2 3" key="1">
    <citation type="submission" date="2019-03" db="EMBL/GenBank/DDBJ databases">
        <title>Draft genome sequences of novel Actinobacteria.</title>
        <authorList>
            <person name="Sahin N."/>
            <person name="Ay H."/>
            <person name="Saygin H."/>
        </authorList>
    </citation>
    <scope>NUCLEOTIDE SEQUENCE [LARGE SCALE GENOMIC DNA]</scope>
    <source>
        <strain evidence="2 3">CH32</strain>
    </source>
</reference>